<reference evidence="1 2" key="1">
    <citation type="submission" date="2020-12" db="EMBL/GenBank/DDBJ databases">
        <title>Genomic Analysis and Response surface optimization of nitrogen-fixing conditions for A. chroococcum strain HR1, Isolation from rhizosphere soil.</title>
        <authorList>
            <person name="Li J."/>
            <person name="Yang H."/>
            <person name="Liu H."/>
            <person name="Wang C."/>
            <person name="Tian Y."/>
            <person name="Lu X.Y."/>
        </authorList>
    </citation>
    <scope>NUCLEOTIDE SEQUENCE [LARGE SCALE GENOMIC DNA]</scope>
    <source>
        <strain evidence="1 2">HR1</strain>
    </source>
</reference>
<dbReference type="Pfam" id="PF07867">
    <property type="entry name" value="DUF1654"/>
    <property type="match status" value="1"/>
</dbReference>
<evidence type="ECO:0000313" key="1">
    <source>
        <dbReference type="EMBL" id="QQE90242.1"/>
    </source>
</evidence>
<dbReference type="InterPro" id="IPR012449">
    <property type="entry name" value="Phage_F116_Orf28"/>
</dbReference>
<dbReference type="RefSeq" id="WP_198867637.1">
    <property type="nucleotide sequence ID" value="NZ_CP066310.1"/>
</dbReference>
<proteinExistence type="predicted"/>
<name>A0AAP9YFA3_9GAMM</name>
<protein>
    <submittedName>
        <fullName evidence="1">DUF1654 domain-containing protein</fullName>
    </submittedName>
</protein>
<dbReference type="EMBL" id="CP066310">
    <property type="protein sequence ID" value="QQE90242.1"/>
    <property type="molecule type" value="Genomic_DNA"/>
</dbReference>
<organism evidence="1 2">
    <name type="scientific">Azotobacter chroococcum</name>
    <dbReference type="NCBI Taxonomy" id="353"/>
    <lineage>
        <taxon>Bacteria</taxon>
        <taxon>Pseudomonadati</taxon>
        <taxon>Pseudomonadota</taxon>
        <taxon>Gammaproteobacteria</taxon>
        <taxon>Pseudomonadales</taxon>
        <taxon>Pseudomonadaceae</taxon>
        <taxon>Azotobacter</taxon>
    </lineage>
</organism>
<sequence>MAKPVKKTAVRQPSSYELMGARIQKIINSPKAQQARDVTIQRLPDEPEADWARFLEEVAEAENVKIDPVGSDGVRLTWTLPAE</sequence>
<accession>A0AAP9YFA3</accession>
<dbReference type="AlphaFoldDB" id="A0AAP9YFA3"/>
<gene>
    <name evidence="1" type="ORF">GKQ51_08085</name>
</gene>
<dbReference type="Proteomes" id="UP000596192">
    <property type="component" value="Chromosome"/>
</dbReference>
<evidence type="ECO:0000313" key="2">
    <source>
        <dbReference type="Proteomes" id="UP000596192"/>
    </source>
</evidence>